<dbReference type="Proteomes" id="UP001430919">
    <property type="component" value="Unassembled WGS sequence"/>
</dbReference>
<feature type="signal peptide" evidence="1">
    <location>
        <begin position="1"/>
        <end position="22"/>
    </location>
</feature>
<dbReference type="InterPro" id="IPR005901">
    <property type="entry name" value="GLPGLI"/>
</dbReference>
<gene>
    <name evidence="2" type="ORF">LNQ49_22860</name>
</gene>
<dbReference type="EMBL" id="JAJJMO010000001">
    <property type="protein sequence ID" value="MCC9074434.1"/>
    <property type="molecule type" value="Genomic_DNA"/>
</dbReference>
<dbReference type="NCBIfam" id="TIGR01200">
    <property type="entry name" value="GLPGLI"/>
    <property type="match status" value="1"/>
</dbReference>
<evidence type="ECO:0000256" key="1">
    <source>
        <dbReference type="SAM" id="SignalP"/>
    </source>
</evidence>
<protein>
    <submittedName>
        <fullName evidence="2">GLPGLI family protein</fullName>
    </submittedName>
</protein>
<sequence>MIKLAIKINFIIVILSSNLIKAQDFYGQATYQTKTDLGKITKKNQEMDDESMKKFEEAMKKALEKTFTLNFNRFESIFFEEQKLETPKSESKGFVFAVQNSGETKNYKNIKEKIEISEEDIFGKEFLVTDSLQTLNWQMGTETKKIGAYTCYKATAIIPASNKKTENNEDRKKEDKNTNLQFGVSNEASKDKLITAWYTPEIPIGHGPASYWGLPGLILEVNDGTTIMLCSKIVLNPKEKKAIKKPTKGKQITKDEYKVIMEKQLEKMKNARGNANTIEIRR</sequence>
<comment type="caution">
    <text evidence="2">The sequence shown here is derived from an EMBL/GenBank/DDBJ whole genome shotgun (WGS) entry which is preliminary data.</text>
</comment>
<keyword evidence="3" id="KW-1185">Reference proteome</keyword>
<reference evidence="2" key="1">
    <citation type="submission" date="2021-11" db="EMBL/GenBank/DDBJ databases">
        <title>Description of novel Flavobacterium species.</title>
        <authorList>
            <person name="Saticioglu I.B."/>
            <person name="Ay H."/>
            <person name="Altun S."/>
            <person name="Duman M."/>
        </authorList>
    </citation>
    <scope>NUCLEOTIDE SEQUENCE</scope>
    <source>
        <strain evidence="2">F-65</strain>
    </source>
</reference>
<dbReference type="RefSeq" id="WP_229991245.1">
    <property type="nucleotide sequence ID" value="NZ_JAJJMO010000001.1"/>
</dbReference>
<feature type="chain" id="PRO_5045644715" evidence="1">
    <location>
        <begin position="23"/>
        <end position="282"/>
    </location>
</feature>
<evidence type="ECO:0000313" key="3">
    <source>
        <dbReference type="Proteomes" id="UP001430919"/>
    </source>
</evidence>
<proteinExistence type="predicted"/>
<evidence type="ECO:0000313" key="2">
    <source>
        <dbReference type="EMBL" id="MCC9074434.1"/>
    </source>
</evidence>
<dbReference type="Pfam" id="PF09697">
    <property type="entry name" value="Porph_ging"/>
    <property type="match status" value="1"/>
</dbReference>
<name>A0ABS8N077_9FLAO</name>
<keyword evidence="1" id="KW-0732">Signal</keyword>
<organism evidence="2 3">
    <name type="scientific">Flavobacterium pisciphilum</name>
    <dbReference type="NCBI Taxonomy" id="2893755"/>
    <lineage>
        <taxon>Bacteria</taxon>
        <taxon>Pseudomonadati</taxon>
        <taxon>Bacteroidota</taxon>
        <taxon>Flavobacteriia</taxon>
        <taxon>Flavobacteriales</taxon>
        <taxon>Flavobacteriaceae</taxon>
        <taxon>Flavobacterium</taxon>
    </lineage>
</organism>
<accession>A0ABS8N077</accession>